<proteinExistence type="predicted"/>
<protein>
    <submittedName>
        <fullName evidence="2">RNA-directed DNA polymerase</fullName>
    </submittedName>
</protein>
<feature type="domain" description="Reverse transcriptase" evidence="1">
    <location>
        <begin position="47"/>
        <end position="288"/>
    </location>
</feature>
<accession>A0ABD5EY55</accession>
<dbReference type="InterPro" id="IPR051083">
    <property type="entry name" value="GrpII_Intron_Splice-Mob/Def"/>
</dbReference>
<keyword evidence="2" id="KW-0548">Nucleotidyltransferase</keyword>
<dbReference type="PROSITE" id="PS50878">
    <property type="entry name" value="RT_POL"/>
    <property type="match status" value="1"/>
</dbReference>
<dbReference type="EMBL" id="JAVRES010000018">
    <property type="protein sequence ID" value="MDT0438534.1"/>
    <property type="molecule type" value="Genomic_DNA"/>
</dbReference>
<keyword evidence="2" id="KW-0695">RNA-directed DNA polymerase</keyword>
<comment type="caution">
    <text evidence="2">The sequence shown here is derived from an EMBL/GenBank/DDBJ whole genome shotgun (WGS) entry which is preliminary data.</text>
</comment>
<dbReference type="PANTHER" id="PTHR34047">
    <property type="entry name" value="NUCLEAR INTRON MATURASE 1, MITOCHONDRIAL-RELATED"/>
    <property type="match status" value="1"/>
</dbReference>
<dbReference type="Proteomes" id="UP001183535">
    <property type="component" value="Unassembled WGS sequence"/>
</dbReference>
<dbReference type="RefSeq" id="WP_093826258.1">
    <property type="nucleotide sequence ID" value="NZ_JAVRES010000018.1"/>
</dbReference>
<keyword evidence="3" id="KW-1185">Reference proteome</keyword>
<gene>
    <name evidence="2" type="ORF">RM877_28005</name>
</gene>
<dbReference type="GO" id="GO:0003964">
    <property type="term" value="F:RNA-directed DNA polymerase activity"/>
    <property type="evidence" value="ECO:0007669"/>
    <property type="project" value="UniProtKB-KW"/>
</dbReference>
<dbReference type="SUPFAM" id="SSF56672">
    <property type="entry name" value="DNA/RNA polymerases"/>
    <property type="match status" value="1"/>
</dbReference>
<dbReference type="PANTHER" id="PTHR34047:SF8">
    <property type="entry name" value="PROTEIN YKFC"/>
    <property type="match status" value="1"/>
</dbReference>
<dbReference type="InterPro" id="IPR043502">
    <property type="entry name" value="DNA/RNA_pol_sf"/>
</dbReference>
<dbReference type="AlphaFoldDB" id="A0ABD5EY55"/>
<evidence type="ECO:0000313" key="3">
    <source>
        <dbReference type="Proteomes" id="UP001183535"/>
    </source>
</evidence>
<reference evidence="3" key="1">
    <citation type="submission" date="2023-07" db="EMBL/GenBank/DDBJ databases">
        <title>30 novel species of actinomycetes from the DSMZ collection.</title>
        <authorList>
            <person name="Nouioui I."/>
        </authorList>
    </citation>
    <scope>NUCLEOTIDE SEQUENCE [LARGE SCALE GENOMIC DNA]</scope>
    <source>
        <strain evidence="3">DSM 41981</strain>
    </source>
</reference>
<name>A0ABD5EY55_9ACTN</name>
<dbReference type="Pfam" id="PF00078">
    <property type="entry name" value="RVT_1"/>
    <property type="match status" value="1"/>
</dbReference>
<dbReference type="InterPro" id="IPR000477">
    <property type="entry name" value="RT_dom"/>
</dbReference>
<sequence length="498" mass="57558">MTVRGNETRSRFVNRAAGRLWSGQGRLDLPDVINFRDLQPFWSEYRSEILNFLDQHDYTPASISLVEHPKNYLATRPLARLSVQDRLIYEALAFEASEFIDPLLSKAVYNHRSKKLAVHSSWDWKAMRTEARRVLSHNKELVMAQTDIASFYEHIDIGALLMDLTSAGVPSSVATKIHSFLEGFESQCHTWGLPQGSAASGILANAYLLPIDSFIQQFNIDFLRYSDDIYLFDVNEERLRSILQHVNRALRARRLNMSATKTRIYARSEAESNLDDSRSDGILYDLTLRKPDAIKQLRLFFRDAIAESPANERNVKLSLPYLGKRSDDFAFTWAVGNLKEWHHISPRILRYMESVKGKEDELKQLLESLLESVPTVDYPLLERNIFETSMRCGIRSPVLLSWAWRIVRDRNRTSYPREFAARYIGLLGASNDGQLLKMEYEGEYDIDVRRALLVAMYEADYMPRGLLKRLSSHPTMLKWTARYLSRLQHPSTIPLPKF</sequence>
<keyword evidence="2" id="KW-0808">Transferase</keyword>
<evidence type="ECO:0000313" key="2">
    <source>
        <dbReference type="EMBL" id="MDT0438534.1"/>
    </source>
</evidence>
<evidence type="ECO:0000259" key="1">
    <source>
        <dbReference type="PROSITE" id="PS50878"/>
    </source>
</evidence>
<organism evidence="2 3">
    <name type="scientific">Streptomyces doudnae</name>
    <dbReference type="NCBI Taxonomy" id="3075536"/>
    <lineage>
        <taxon>Bacteria</taxon>
        <taxon>Bacillati</taxon>
        <taxon>Actinomycetota</taxon>
        <taxon>Actinomycetes</taxon>
        <taxon>Kitasatosporales</taxon>
        <taxon>Streptomycetaceae</taxon>
        <taxon>Streptomyces</taxon>
    </lineage>
</organism>
<dbReference type="CDD" id="cd01646">
    <property type="entry name" value="RT_Bac_retron_I"/>
    <property type="match status" value="1"/>
</dbReference>